<protein>
    <submittedName>
        <fullName evidence="2">Uncharacterized protein</fullName>
    </submittedName>
</protein>
<accession>A0A420MAB4</accession>
<feature type="region of interest" description="Disordered" evidence="1">
    <location>
        <begin position="1"/>
        <end position="22"/>
    </location>
</feature>
<dbReference type="EMBL" id="MRCX01000530">
    <property type="protein sequence ID" value="RKK64387.1"/>
    <property type="molecule type" value="Genomic_DNA"/>
</dbReference>
<evidence type="ECO:0000313" key="2">
    <source>
        <dbReference type="EMBL" id="RKK64387.1"/>
    </source>
</evidence>
<evidence type="ECO:0000256" key="1">
    <source>
        <dbReference type="SAM" id="MobiDB-lite"/>
    </source>
</evidence>
<feature type="compositionally biased region" description="Polar residues" evidence="1">
    <location>
        <begin position="1"/>
        <end position="11"/>
    </location>
</feature>
<evidence type="ECO:0000313" key="3">
    <source>
        <dbReference type="Proteomes" id="UP000285084"/>
    </source>
</evidence>
<gene>
    <name evidence="2" type="ORF">BFJ69_g16742</name>
</gene>
<proteinExistence type="predicted"/>
<sequence>MFMFNTQVCNRTHTKGGGKAPVVPKKLQEKLPVSVERAVPNVIHSTDDTGGLHRKQ</sequence>
<dbReference type="Proteomes" id="UP000285084">
    <property type="component" value="Unassembled WGS sequence"/>
</dbReference>
<dbReference type="AlphaFoldDB" id="A0A420MAB4"/>
<organism evidence="2 3">
    <name type="scientific">Fusarium oxysporum</name>
    <name type="common">Fusarium vascular wilt</name>
    <dbReference type="NCBI Taxonomy" id="5507"/>
    <lineage>
        <taxon>Eukaryota</taxon>
        <taxon>Fungi</taxon>
        <taxon>Dikarya</taxon>
        <taxon>Ascomycota</taxon>
        <taxon>Pezizomycotina</taxon>
        <taxon>Sordariomycetes</taxon>
        <taxon>Hypocreomycetidae</taxon>
        <taxon>Hypocreales</taxon>
        <taxon>Nectriaceae</taxon>
        <taxon>Fusarium</taxon>
        <taxon>Fusarium oxysporum species complex</taxon>
    </lineage>
</organism>
<reference evidence="2 3" key="1">
    <citation type="journal article" date="2018" name="Sci. Rep.">
        <title>Characterisation of pathogen-specific regions and novel effector candidates in Fusarium oxysporum f. sp. cepae.</title>
        <authorList>
            <person name="Armitage A.D."/>
            <person name="Taylor A."/>
            <person name="Sobczyk M.K."/>
            <person name="Baxter L."/>
            <person name="Greenfield B.P."/>
            <person name="Bates H.J."/>
            <person name="Wilson F."/>
            <person name="Jackson A.C."/>
            <person name="Ott S."/>
            <person name="Harrison R.J."/>
            <person name="Clarkson J.P."/>
        </authorList>
    </citation>
    <scope>NUCLEOTIDE SEQUENCE [LARGE SCALE GENOMIC DNA]</scope>
    <source>
        <strain evidence="2 3">Fo_A13</strain>
    </source>
</reference>
<name>A0A420MAB4_FUSOX</name>
<comment type="caution">
    <text evidence="2">The sequence shown here is derived from an EMBL/GenBank/DDBJ whole genome shotgun (WGS) entry which is preliminary data.</text>
</comment>